<gene>
    <name evidence="2" type="ORF">MAE01_07040</name>
</gene>
<keyword evidence="3" id="KW-1185">Reference proteome</keyword>
<reference evidence="2 3" key="1">
    <citation type="submission" date="2019-07" db="EMBL/GenBank/DDBJ databases">
        <title>Whole genome shotgun sequence of Microbacterium aerolatum NBRC 103071.</title>
        <authorList>
            <person name="Hosoyama A."/>
            <person name="Uohara A."/>
            <person name="Ohji S."/>
            <person name="Ichikawa N."/>
        </authorList>
    </citation>
    <scope>NUCLEOTIDE SEQUENCE [LARGE SCALE GENOMIC DNA]</scope>
    <source>
        <strain evidence="2 3">NBRC 103071</strain>
    </source>
</reference>
<dbReference type="AlphaFoldDB" id="A0A511ABH3"/>
<comment type="caution">
    <text evidence="2">The sequence shown here is derived from an EMBL/GenBank/DDBJ whole genome shotgun (WGS) entry which is preliminary data.</text>
</comment>
<protein>
    <submittedName>
        <fullName evidence="2">Uncharacterized protein</fullName>
    </submittedName>
</protein>
<evidence type="ECO:0000256" key="1">
    <source>
        <dbReference type="SAM" id="MobiDB-lite"/>
    </source>
</evidence>
<accession>A0A511ABH3</accession>
<name>A0A511ABH3_9MICO</name>
<evidence type="ECO:0000313" key="2">
    <source>
        <dbReference type="EMBL" id="GEK85528.1"/>
    </source>
</evidence>
<organism evidence="2 3">
    <name type="scientific">Microbacterium aerolatum</name>
    <dbReference type="NCBI Taxonomy" id="153731"/>
    <lineage>
        <taxon>Bacteria</taxon>
        <taxon>Bacillati</taxon>
        <taxon>Actinomycetota</taxon>
        <taxon>Actinomycetes</taxon>
        <taxon>Micrococcales</taxon>
        <taxon>Microbacteriaceae</taxon>
        <taxon>Microbacterium</taxon>
    </lineage>
</organism>
<dbReference type="Proteomes" id="UP000321225">
    <property type="component" value="Unassembled WGS sequence"/>
</dbReference>
<proteinExistence type="predicted"/>
<feature type="region of interest" description="Disordered" evidence="1">
    <location>
        <begin position="20"/>
        <end position="39"/>
    </location>
</feature>
<dbReference type="EMBL" id="BJUW01000002">
    <property type="protein sequence ID" value="GEK85528.1"/>
    <property type="molecule type" value="Genomic_DNA"/>
</dbReference>
<sequence>MSRAVADTIDTAWARRAREGRDLSARDNGAAPQAPTALEGSHRELCCALEDSYG</sequence>
<evidence type="ECO:0000313" key="3">
    <source>
        <dbReference type="Proteomes" id="UP000321225"/>
    </source>
</evidence>